<dbReference type="PRINTS" id="PR00742">
    <property type="entry name" value="GLHYDRLASE35"/>
</dbReference>
<dbReference type="Pfam" id="PF01301">
    <property type="entry name" value="Glyco_hydro_35"/>
    <property type="match status" value="1"/>
</dbReference>
<evidence type="ECO:0000259" key="2">
    <source>
        <dbReference type="Pfam" id="PF01301"/>
    </source>
</evidence>
<dbReference type="GO" id="GO:0005975">
    <property type="term" value="P:carbohydrate metabolic process"/>
    <property type="evidence" value="ECO:0007669"/>
    <property type="project" value="InterPro"/>
</dbReference>
<accession>A0A9D4T2M0</accession>
<dbReference type="PANTHER" id="PTHR23421">
    <property type="entry name" value="BETA-GALACTOSIDASE RELATED"/>
    <property type="match status" value="1"/>
</dbReference>
<organism evidence="3 4">
    <name type="scientific">Rhipicephalus sanguineus</name>
    <name type="common">Brown dog tick</name>
    <name type="synonym">Ixodes sanguineus</name>
    <dbReference type="NCBI Taxonomy" id="34632"/>
    <lineage>
        <taxon>Eukaryota</taxon>
        <taxon>Metazoa</taxon>
        <taxon>Ecdysozoa</taxon>
        <taxon>Arthropoda</taxon>
        <taxon>Chelicerata</taxon>
        <taxon>Arachnida</taxon>
        <taxon>Acari</taxon>
        <taxon>Parasitiformes</taxon>
        <taxon>Ixodida</taxon>
        <taxon>Ixodoidea</taxon>
        <taxon>Ixodidae</taxon>
        <taxon>Rhipicephalinae</taxon>
        <taxon>Rhipicephalus</taxon>
        <taxon>Rhipicephalus</taxon>
    </lineage>
</organism>
<dbReference type="Gene3D" id="3.20.20.80">
    <property type="entry name" value="Glycosidases"/>
    <property type="match status" value="2"/>
</dbReference>
<evidence type="ECO:0000313" key="4">
    <source>
        <dbReference type="Proteomes" id="UP000821837"/>
    </source>
</evidence>
<name>A0A9D4T2M0_RHISA</name>
<dbReference type="Proteomes" id="UP000821837">
    <property type="component" value="Unassembled WGS sequence"/>
</dbReference>
<comment type="similarity">
    <text evidence="1">Belongs to the glycosyl hydrolase 35 family.</text>
</comment>
<dbReference type="VEuPathDB" id="VectorBase:RSAN_033755"/>
<evidence type="ECO:0000313" key="3">
    <source>
        <dbReference type="EMBL" id="KAH7969195.1"/>
    </source>
</evidence>
<dbReference type="SUPFAM" id="SSF51445">
    <property type="entry name" value="(Trans)glycosidases"/>
    <property type="match status" value="1"/>
</dbReference>
<reference evidence="3" key="2">
    <citation type="submission" date="2021-09" db="EMBL/GenBank/DDBJ databases">
        <authorList>
            <person name="Jia N."/>
            <person name="Wang J."/>
            <person name="Shi W."/>
            <person name="Du L."/>
            <person name="Sun Y."/>
            <person name="Zhan W."/>
            <person name="Jiang J."/>
            <person name="Wang Q."/>
            <person name="Zhang B."/>
            <person name="Ji P."/>
            <person name="Sakyi L.B."/>
            <person name="Cui X."/>
            <person name="Yuan T."/>
            <person name="Jiang B."/>
            <person name="Yang W."/>
            <person name="Lam T.T.-Y."/>
            <person name="Chang Q."/>
            <person name="Ding S."/>
            <person name="Wang X."/>
            <person name="Zhu J."/>
            <person name="Ruan X."/>
            <person name="Zhao L."/>
            <person name="Wei J."/>
            <person name="Que T."/>
            <person name="Du C."/>
            <person name="Cheng J."/>
            <person name="Dai P."/>
            <person name="Han X."/>
            <person name="Huang E."/>
            <person name="Gao Y."/>
            <person name="Liu J."/>
            <person name="Shao H."/>
            <person name="Ye R."/>
            <person name="Li L."/>
            <person name="Wei W."/>
            <person name="Wang X."/>
            <person name="Wang C."/>
            <person name="Huo Q."/>
            <person name="Li W."/>
            <person name="Guo W."/>
            <person name="Chen H."/>
            <person name="Chen S."/>
            <person name="Zhou L."/>
            <person name="Zhou L."/>
            <person name="Ni X."/>
            <person name="Tian J."/>
            <person name="Zhou Y."/>
            <person name="Sheng Y."/>
            <person name="Liu T."/>
            <person name="Pan Y."/>
            <person name="Xia L."/>
            <person name="Li J."/>
            <person name="Zhao F."/>
            <person name="Cao W."/>
        </authorList>
    </citation>
    <scope>NUCLEOTIDE SEQUENCE</scope>
    <source>
        <strain evidence="3">Rsan-2018</strain>
        <tissue evidence="3">Larvae</tissue>
    </source>
</reference>
<reference evidence="3" key="1">
    <citation type="journal article" date="2020" name="Cell">
        <title>Large-Scale Comparative Analyses of Tick Genomes Elucidate Their Genetic Diversity and Vector Capacities.</title>
        <authorList>
            <consortium name="Tick Genome and Microbiome Consortium (TIGMIC)"/>
            <person name="Jia N."/>
            <person name="Wang J."/>
            <person name="Shi W."/>
            <person name="Du L."/>
            <person name="Sun Y."/>
            <person name="Zhan W."/>
            <person name="Jiang J.F."/>
            <person name="Wang Q."/>
            <person name="Zhang B."/>
            <person name="Ji P."/>
            <person name="Bell-Sakyi L."/>
            <person name="Cui X.M."/>
            <person name="Yuan T.T."/>
            <person name="Jiang B.G."/>
            <person name="Yang W.F."/>
            <person name="Lam T.T."/>
            <person name="Chang Q.C."/>
            <person name="Ding S.J."/>
            <person name="Wang X.J."/>
            <person name="Zhu J.G."/>
            <person name="Ruan X.D."/>
            <person name="Zhao L."/>
            <person name="Wei J.T."/>
            <person name="Ye R.Z."/>
            <person name="Que T.C."/>
            <person name="Du C.H."/>
            <person name="Zhou Y.H."/>
            <person name="Cheng J.X."/>
            <person name="Dai P.F."/>
            <person name="Guo W.B."/>
            <person name="Han X.H."/>
            <person name="Huang E.J."/>
            <person name="Li L.F."/>
            <person name="Wei W."/>
            <person name="Gao Y.C."/>
            <person name="Liu J.Z."/>
            <person name="Shao H.Z."/>
            <person name="Wang X."/>
            <person name="Wang C.C."/>
            <person name="Yang T.C."/>
            <person name="Huo Q.B."/>
            <person name="Li W."/>
            <person name="Chen H.Y."/>
            <person name="Chen S.E."/>
            <person name="Zhou L.G."/>
            <person name="Ni X.B."/>
            <person name="Tian J.H."/>
            <person name="Sheng Y."/>
            <person name="Liu T."/>
            <person name="Pan Y.S."/>
            <person name="Xia L.Y."/>
            <person name="Li J."/>
            <person name="Zhao F."/>
            <person name="Cao W.C."/>
        </authorList>
    </citation>
    <scope>NUCLEOTIDE SEQUENCE</scope>
    <source>
        <strain evidence="3">Rsan-2018</strain>
    </source>
</reference>
<dbReference type="InterPro" id="IPR031330">
    <property type="entry name" value="Gly_Hdrlase_35_cat"/>
</dbReference>
<dbReference type="InterPro" id="IPR017853">
    <property type="entry name" value="GH"/>
</dbReference>
<protein>
    <recommendedName>
        <fullName evidence="2">Glycoside hydrolase 35 catalytic domain-containing protein</fullName>
    </recommendedName>
</protein>
<keyword evidence="4" id="KW-1185">Reference proteome</keyword>
<gene>
    <name evidence="3" type="ORF">HPB52_015787</name>
</gene>
<dbReference type="EMBL" id="JABSTV010001248">
    <property type="protein sequence ID" value="KAH7969195.1"/>
    <property type="molecule type" value="Genomic_DNA"/>
</dbReference>
<feature type="domain" description="Glycoside hydrolase 35 catalytic" evidence="2">
    <location>
        <begin position="75"/>
        <end position="167"/>
    </location>
</feature>
<dbReference type="GO" id="GO:0004553">
    <property type="term" value="F:hydrolase activity, hydrolyzing O-glycosyl compounds"/>
    <property type="evidence" value="ECO:0007669"/>
    <property type="project" value="InterPro"/>
</dbReference>
<dbReference type="AlphaFoldDB" id="A0A9D4T2M0"/>
<proteinExistence type="inferred from homology"/>
<sequence length="233" mass="26450">MPFWKVPALIARSQPKNNMVTVAKPQRITAILKRLAFAATCSFLFFQAWLKFTTNLQRPPRGQPSQFAIDFERDSFTLAGEPVRILSGSLHYFRTPRELWMERLTYARAAGLNTIDTFVEWSSHEPEEGHFDFRGQQDLVTFLEMAHNLSLMVILRPGPYIGAERDMVENKYGLSRECNRTYLRHLRDLMRQELGSDAALFTTDRFGVGAVPCGRVEGVFPAIAFGAGACLNN</sequence>
<evidence type="ECO:0000256" key="1">
    <source>
        <dbReference type="ARBA" id="ARBA00009809"/>
    </source>
</evidence>
<comment type="caution">
    <text evidence="3">The sequence shown here is derived from an EMBL/GenBank/DDBJ whole genome shotgun (WGS) entry which is preliminary data.</text>
</comment>
<dbReference type="InterPro" id="IPR001944">
    <property type="entry name" value="Glycoside_Hdrlase_35"/>
</dbReference>